<comment type="caution">
    <text evidence="1">The sequence shown here is derived from an EMBL/GenBank/DDBJ whole genome shotgun (WGS) entry which is preliminary data.</text>
</comment>
<name>A0AAE1V1D4_9SOLA</name>
<dbReference type="Proteomes" id="UP001291623">
    <property type="component" value="Unassembled WGS sequence"/>
</dbReference>
<gene>
    <name evidence="1" type="ORF">RND71_035200</name>
</gene>
<protein>
    <submittedName>
        <fullName evidence="1">Uncharacterized protein</fullName>
    </submittedName>
</protein>
<sequence length="182" mass="20702">MIDPPKGDQREDRNLCHLLITAPKQLFKFSSWQQPIDQDNVSAKHRQISLRNERDIGTQSKSYNMEILGQPSQIGDQILGSTLMKEKMGNIFWLLKNHVLKDFAMVVIGETIYVIGGRQCYKDLIDSSQTNNVHEIDTEVVPSVLKYNTSLGGAMGTSLAEVYDPVLDQWKQLPTMSTTRYR</sequence>
<dbReference type="PANTHER" id="PTHR47365:SF3">
    <property type="entry name" value="KELCH REPEAT-CONTAINING F-BOX FAMILY PROTEIN"/>
    <property type="match status" value="1"/>
</dbReference>
<dbReference type="Gene3D" id="2.120.10.80">
    <property type="entry name" value="Kelch-type beta propeller"/>
    <property type="match status" value="1"/>
</dbReference>
<dbReference type="EMBL" id="JAVYJV010000019">
    <property type="protein sequence ID" value="KAK4345024.1"/>
    <property type="molecule type" value="Genomic_DNA"/>
</dbReference>
<dbReference type="PANTHER" id="PTHR47365">
    <property type="entry name" value="PLANT PROTEIN, PUTATIVE-RELATED"/>
    <property type="match status" value="1"/>
</dbReference>
<proteinExistence type="predicted"/>
<accession>A0AAE1V1D4</accession>
<organism evidence="1 2">
    <name type="scientific">Anisodus tanguticus</name>
    <dbReference type="NCBI Taxonomy" id="243964"/>
    <lineage>
        <taxon>Eukaryota</taxon>
        <taxon>Viridiplantae</taxon>
        <taxon>Streptophyta</taxon>
        <taxon>Embryophyta</taxon>
        <taxon>Tracheophyta</taxon>
        <taxon>Spermatophyta</taxon>
        <taxon>Magnoliopsida</taxon>
        <taxon>eudicotyledons</taxon>
        <taxon>Gunneridae</taxon>
        <taxon>Pentapetalae</taxon>
        <taxon>asterids</taxon>
        <taxon>lamiids</taxon>
        <taxon>Solanales</taxon>
        <taxon>Solanaceae</taxon>
        <taxon>Solanoideae</taxon>
        <taxon>Hyoscyameae</taxon>
        <taxon>Anisodus</taxon>
    </lineage>
</organism>
<reference evidence="1" key="1">
    <citation type="submission" date="2023-12" db="EMBL/GenBank/DDBJ databases">
        <title>Genome assembly of Anisodus tanguticus.</title>
        <authorList>
            <person name="Wang Y.-J."/>
        </authorList>
    </citation>
    <scope>NUCLEOTIDE SEQUENCE</scope>
    <source>
        <strain evidence="1">KB-2021</strain>
        <tissue evidence="1">Leaf</tissue>
    </source>
</reference>
<dbReference type="SUPFAM" id="SSF117281">
    <property type="entry name" value="Kelch motif"/>
    <property type="match status" value="1"/>
</dbReference>
<keyword evidence="2" id="KW-1185">Reference proteome</keyword>
<evidence type="ECO:0000313" key="1">
    <source>
        <dbReference type="EMBL" id="KAK4345024.1"/>
    </source>
</evidence>
<dbReference type="InterPro" id="IPR015915">
    <property type="entry name" value="Kelch-typ_b-propeller"/>
</dbReference>
<dbReference type="AlphaFoldDB" id="A0AAE1V1D4"/>
<evidence type="ECO:0000313" key="2">
    <source>
        <dbReference type="Proteomes" id="UP001291623"/>
    </source>
</evidence>